<dbReference type="AlphaFoldDB" id="A0A6G1VKV5"/>
<evidence type="ECO:0000259" key="2">
    <source>
        <dbReference type="Pfam" id="PF00149"/>
    </source>
</evidence>
<evidence type="ECO:0000313" key="4">
    <source>
        <dbReference type="Proteomes" id="UP000477980"/>
    </source>
</evidence>
<dbReference type="Proteomes" id="UP000477980">
    <property type="component" value="Unassembled WGS sequence"/>
</dbReference>
<dbReference type="PANTHER" id="PTHR43143:SF1">
    <property type="entry name" value="SERINE_THREONINE-PROTEIN PHOSPHATASE CPPED1"/>
    <property type="match status" value="1"/>
</dbReference>
<dbReference type="InterPro" id="IPR004843">
    <property type="entry name" value="Calcineurin-like_PHP"/>
</dbReference>
<dbReference type="RefSeq" id="WP_153090009.1">
    <property type="nucleotide sequence ID" value="NZ_VZAH01000040.1"/>
</dbReference>
<evidence type="ECO:0000313" key="3">
    <source>
        <dbReference type="EMBL" id="MQP13518.1"/>
    </source>
</evidence>
<comment type="caution">
    <text evidence="3">The sequence shown here is derived from an EMBL/GenBank/DDBJ whole genome shotgun (WGS) entry which is preliminary data.</text>
</comment>
<reference evidence="3 4" key="1">
    <citation type="submission" date="2019-09" db="EMBL/GenBank/DDBJ databases">
        <title>Distinct polysaccharide growth profiles of human intestinal Prevotella copri isolates.</title>
        <authorList>
            <person name="Fehlner-Peach H."/>
            <person name="Magnabosco C."/>
            <person name="Raghavan V."/>
            <person name="Scher J.U."/>
            <person name="Tett A."/>
            <person name="Cox L.M."/>
            <person name="Gottsegen C."/>
            <person name="Watters A."/>
            <person name="Wiltshire- Gordon J.D."/>
            <person name="Segata N."/>
            <person name="Bonneau R."/>
            <person name="Littman D.R."/>
        </authorList>
    </citation>
    <scope>NUCLEOTIDE SEQUENCE [LARGE SCALE GENOMIC DNA]</scope>
    <source>
        <strain evidence="4">iAA917</strain>
    </source>
</reference>
<dbReference type="PANTHER" id="PTHR43143">
    <property type="entry name" value="METALLOPHOSPHOESTERASE, CALCINEURIN SUPERFAMILY"/>
    <property type="match status" value="1"/>
</dbReference>
<name>A0A6G1VKV5_9BACT</name>
<dbReference type="InterPro" id="IPR051918">
    <property type="entry name" value="STPP_CPPED1"/>
</dbReference>
<gene>
    <name evidence="3" type="ORF">F7D25_03630</name>
</gene>
<accession>A0A6G1VKV5</accession>
<feature type="signal peptide" evidence="1">
    <location>
        <begin position="1"/>
        <end position="24"/>
    </location>
</feature>
<feature type="chain" id="PRO_5026076986" evidence="1">
    <location>
        <begin position="25"/>
        <end position="272"/>
    </location>
</feature>
<organism evidence="3 4">
    <name type="scientific">Segatella copri</name>
    <dbReference type="NCBI Taxonomy" id="165179"/>
    <lineage>
        <taxon>Bacteria</taxon>
        <taxon>Pseudomonadati</taxon>
        <taxon>Bacteroidota</taxon>
        <taxon>Bacteroidia</taxon>
        <taxon>Bacteroidales</taxon>
        <taxon>Prevotellaceae</taxon>
        <taxon>Segatella</taxon>
    </lineage>
</organism>
<feature type="domain" description="Calcineurin-like phosphoesterase" evidence="2">
    <location>
        <begin position="58"/>
        <end position="230"/>
    </location>
</feature>
<dbReference type="EMBL" id="VZAH01000040">
    <property type="protein sequence ID" value="MQP13518.1"/>
    <property type="molecule type" value="Genomic_DNA"/>
</dbReference>
<protein>
    <submittedName>
        <fullName evidence="3">Metallophosphoesterase</fullName>
    </submittedName>
</protein>
<dbReference type="InterPro" id="IPR029052">
    <property type="entry name" value="Metallo-depent_PP-like"/>
</dbReference>
<dbReference type="Gene3D" id="3.60.21.10">
    <property type="match status" value="1"/>
</dbReference>
<sequence>MKSHIKIYLLVCIAALLLTGCDTVFDVHPYDVRVKGETNLNAKNIQKIEQTVKSKDTIRFAVISDSHQWYDDLQKAVNDINSRQDSIDFVIHCGDISDFGATREMKWTRERMQKLKMPSVVLLGNHDCLGTGNQTYEAIYGNPDFSFIAGKVKFVCLNTNAIEYDYSRPVPNFDFMEAERSADSLDFDRTVVCMHAPPYSEQFNNNVAKVFNYYIHEFPRLLFCLDGHGHHTRTEDLYNNGTLFYMASSVHFRQYYIFTITPKDYHVEVIDF</sequence>
<dbReference type="GO" id="GO:0016787">
    <property type="term" value="F:hydrolase activity"/>
    <property type="evidence" value="ECO:0007669"/>
    <property type="project" value="InterPro"/>
</dbReference>
<proteinExistence type="predicted"/>
<dbReference type="Pfam" id="PF00149">
    <property type="entry name" value="Metallophos"/>
    <property type="match status" value="1"/>
</dbReference>
<keyword evidence="1" id="KW-0732">Signal</keyword>
<dbReference type="OrthoDB" id="5464520at2"/>
<dbReference type="SUPFAM" id="SSF56300">
    <property type="entry name" value="Metallo-dependent phosphatases"/>
    <property type="match status" value="1"/>
</dbReference>
<dbReference type="PROSITE" id="PS51257">
    <property type="entry name" value="PROKAR_LIPOPROTEIN"/>
    <property type="match status" value="1"/>
</dbReference>
<evidence type="ECO:0000256" key="1">
    <source>
        <dbReference type="SAM" id="SignalP"/>
    </source>
</evidence>